<gene>
    <name evidence="1" type="ORF">RZN69_09805</name>
</gene>
<dbReference type="EMBL" id="CP136920">
    <property type="protein sequence ID" value="WOO43382.1"/>
    <property type="molecule type" value="Genomic_DNA"/>
</dbReference>
<sequence length="585" mass="66574">MENFAEQCLDMAQSLLANNLSAINEDGSITPVDGEAFRYDEPGHAALAIGEYHRLTEQTRFGDFDLVDLSARVITAQTFLEEETENGLAYASLGLLSFSPAKERNPVWERLLEPTREALDKRLLARTDYDNHFQSFNIAKSVARFSLGLSKKDETGKLIDRFVERLNENSSAGFLDDNPEGLGGCFDIYGLMSFVFIRQSLQLHSNIHLRDRKLPSLRTHAGKYIKMLPDIVRQDGLGWPYGRSIGAYGQMHCISLVMQALRDGWIEEADRPKYLDIMRRLFQYFFTTYLDHEHGYLVIRDAERTAGANHTTRIANYDAARYLCQWARLARAIGGQMEAKPAPSKRKGRFVVYNKDHRKEQGVFNYNDPDSGLHVVIPLVSQGTQRDSGSQAFPHAPGIFDWPVSTYLPILVPELTFGEHTIVPSFYGKRCATGLGLRNSFFFRYEQPDLITTDEKYVSGLGSCKVNWTFLGGKITSEFTFQVKNQIQLDKMRYVIALGAPHSHYHSSTSFCLGEESLRPNVVKDDFQAVWSDLEVVSENPDYRTYWGNLHYLQVLERDHPLNMRPGQQYRLVVEFEPDIALAGE</sequence>
<accession>A0AAQ3QXT7</accession>
<evidence type="ECO:0000313" key="1">
    <source>
        <dbReference type="EMBL" id="WOO43382.1"/>
    </source>
</evidence>
<protein>
    <submittedName>
        <fullName evidence="1">Uncharacterized protein</fullName>
    </submittedName>
</protein>
<reference evidence="1 2" key="1">
    <citation type="submission" date="2023-10" db="EMBL/GenBank/DDBJ databases">
        <title>Rubellicoccus peritrichatus gen. nov., sp. nov., isolated from an algae of coral reef tank.</title>
        <authorList>
            <person name="Luo J."/>
        </authorList>
    </citation>
    <scope>NUCLEOTIDE SEQUENCE [LARGE SCALE GENOMIC DNA]</scope>
    <source>
        <strain evidence="1 2">CR14</strain>
    </source>
</reference>
<organism evidence="1 2">
    <name type="scientific">Rubellicoccus peritrichatus</name>
    <dbReference type="NCBI Taxonomy" id="3080537"/>
    <lineage>
        <taxon>Bacteria</taxon>
        <taxon>Pseudomonadati</taxon>
        <taxon>Verrucomicrobiota</taxon>
        <taxon>Opitutia</taxon>
        <taxon>Puniceicoccales</taxon>
        <taxon>Cerasicoccaceae</taxon>
        <taxon>Rubellicoccus</taxon>
    </lineage>
</organism>
<evidence type="ECO:0000313" key="2">
    <source>
        <dbReference type="Proteomes" id="UP001304300"/>
    </source>
</evidence>
<dbReference type="Proteomes" id="UP001304300">
    <property type="component" value="Chromosome"/>
</dbReference>
<dbReference type="KEGG" id="puo:RZN69_09805"/>
<name>A0AAQ3QXT7_9BACT</name>
<dbReference type="RefSeq" id="WP_317835932.1">
    <property type="nucleotide sequence ID" value="NZ_CP136920.1"/>
</dbReference>
<keyword evidence="2" id="KW-1185">Reference proteome</keyword>
<proteinExistence type="predicted"/>
<dbReference type="AlphaFoldDB" id="A0AAQ3QXT7"/>